<sequence>MNPKFHRKIFENVELNGYKIIFKDFSHSLFTKECSTATSVSIESKKGLQQGFINVEVLLNKIDCKFIDDNANLIKLADYVVIDANFPPRVIERVLYWANRSETKSWYLFD</sequence>
<organism evidence="1 2">
    <name type="scientific">Meloidogyne enterolobii</name>
    <name type="common">Root-knot nematode worm</name>
    <name type="synonym">Meloidogyne mayaguensis</name>
    <dbReference type="NCBI Taxonomy" id="390850"/>
    <lineage>
        <taxon>Eukaryota</taxon>
        <taxon>Metazoa</taxon>
        <taxon>Ecdysozoa</taxon>
        <taxon>Nematoda</taxon>
        <taxon>Chromadorea</taxon>
        <taxon>Rhabditida</taxon>
        <taxon>Tylenchina</taxon>
        <taxon>Tylenchomorpha</taxon>
        <taxon>Tylenchoidea</taxon>
        <taxon>Meloidogynidae</taxon>
        <taxon>Meloidogyninae</taxon>
        <taxon>Meloidogyne</taxon>
    </lineage>
</organism>
<gene>
    <name evidence="1" type="ORF">MENT_LOCUS34510</name>
</gene>
<proteinExistence type="predicted"/>
<dbReference type="EMBL" id="CAJEWN010000427">
    <property type="protein sequence ID" value="CAD2182305.1"/>
    <property type="molecule type" value="Genomic_DNA"/>
</dbReference>
<name>A0A6V7W546_MELEN</name>
<evidence type="ECO:0000313" key="2">
    <source>
        <dbReference type="Proteomes" id="UP000580250"/>
    </source>
</evidence>
<dbReference type="OrthoDB" id="198885at2759"/>
<comment type="caution">
    <text evidence="1">The sequence shown here is derived from an EMBL/GenBank/DDBJ whole genome shotgun (WGS) entry which is preliminary data.</text>
</comment>
<reference evidence="1 2" key="1">
    <citation type="submission" date="2020-08" db="EMBL/GenBank/DDBJ databases">
        <authorList>
            <person name="Koutsovoulos G."/>
            <person name="Danchin GJ E."/>
        </authorList>
    </citation>
    <scope>NUCLEOTIDE SEQUENCE [LARGE SCALE GENOMIC DNA]</scope>
</reference>
<accession>A0A6V7W546</accession>
<dbReference type="AlphaFoldDB" id="A0A6V7W546"/>
<dbReference type="Proteomes" id="UP000580250">
    <property type="component" value="Unassembled WGS sequence"/>
</dbReference>
<evidence type="ECO:0000313" key="1">
    <source>
        <dbReference type="EMBL" id="CAD2182305.1"/>
    </source>
</evidence>
<protein>
    <submittedName>
        <fullName evidence="1">Uncharacterized protein</fullName>
    </submittedName>
</protein>